<organism evidence="2 3">
    <name type="scientific">Boletus reticuloceps</name>
    <dbReference type="NCBI Taxonomy" id="495285"/>
    <lineage>
        <taxon>Eukaryota</taxon>
        <taxon>Fungi</taxon>
        <taxon>Dikarya</taxon>
        <taxon>Basidiomycota</taxon>
        <taxon>Agaricomycotina</taxon>
        <taxon>Agaricomycetes</taxon>
        <taxon>Agaricomycetidae</taxon>
        <taxon>Boletales</taxon>
        <taxon>Boletineae</taxon>
        <taxon>Boletaceae</taxon>
        <taxon>Boletoideae</taxon>
        <taxon>Boletus</taxon>
    </lineage>
</organism>
<dbReference type="AlphaFoldDB" id="A0A8I2YWH3"/>
<accession>A0A8I2YWH3</accession>
<evidence type="ECO:0000313" key="3">
    <source>
        <dbReference type="Proteomes" id="UP000683000"/>
    </source>
</evidence>
<name>A0A8I2YWH3_9AGAM</name>
<keyword evidence="3" id="KW-1185">Reference proteome</keyword>
<dbReference type="Proteomes" id="UP000683000">
    <property type="component" value="Unassembled WGS sequence"/>
</dbReference>
<feature type="compositionally biased region" description="Low complexity" evidence="1">
    <location>
        <begin position="94"/>
        <end position="108"/>
    </location>
</feature>
<reference evidence="2" key="1">
    <citation type="submission" date="2021-03" db="EMBL/GenBank/DDBJ databases">
        <title>Evolutionary innovations through gain and loss of genes in the ectomycorrhizal Boletales.</title>
        <authorList>
            <person name="Wu G."/>
            <person name="Miyauchi S."/>
            <person name="Morin E."/>
            <person name="Yang Z.-L."/>
            <person name="Xu J."/>
            <person name="Martin F.M."/>
        </authorList>
    </citation>
    <scope>NUCLEOTIDE SEQUENCE</scope>
    <source>
        <strain evidence="2">BR01</strain>
    </source>
</reference>
<dbReference type="OrthoDB" id="1742084at2759"/>
<feature type="region of interest" description="Disordered" evidence="1">
    <location>
        <begin position="81"/>
        <end position="190"/>
    </location>
</feature>
<feature type="compositionally biased region" description="Low complexity" evidence="1">
    <location>
        <begin position="153"/>
        <end position="163"/>
    </location>
</feature>
<evidence type="ECO:0000313" key="2">
    <source>
        <dbReference type="EMBL" id="KAG6378942.1"/>
    </source>
</evidence>
<protein>
    <submittedName>
        <fullName evidence="2">Uncharacterized protein</fullName>
    </submittedName>
</protein>
<sequence length="190" mass="20951">MVRYTKSPQHALLIRSAASSEANNAPHAPLNLVLAKRHYSARLIHLRDLIAAEEVRFKRIVAEINEIRSGAWDDKIRANLVGNSDANPSDVAGSQSPQEPISEPPQESVTVDLSSTDDQATLRDTTEREDAEIDTVDDATEQPPVEEQHLEVPPDVSPDVPVDIQITRTTPVAEDVVREPTPADYHRDCP</sequence>
<evidence type="ECO:0000256" key="1">
    <source>
        <dbReference type="SAM" id="MobiDB-lite"/>
    </source>
</evidence>
<comment type="caution">
    <text evidence="2">The sequence shown here is derived from an EMBL/GenBank/DDBJ whole genome shotgun (WGS) entry which is preliminary data.</text>
</comment>
<feature type="compositionally biased region" description="Acidic residues" evidence="1">
    <location>
        <begin position="129"/>
        <end position="140"/>
    </location>
</feature>
<gene>
    <name evidence="2" type="ORF">JVT61DRAFT_13228</name>
</gene>
<feature type="compositionally biased region" description="Polar residues" evidence="1">
    <location>
        <begin position="109"/>
        <end position="119"/>
    </location>
</feature>
<dbReference type="EMBL" id="JAGFBS010000006">
    <property type="protein sequence ID" value="KAG6378942.1"/>
    <property type="molecule type" value="Genomic_DNA"/>
</dbReference>
<proteinExistence type="predicted"/>